<dbReference type="Proteomes" id="UP001254848">
    <property type="component" value="Unassembled WGS sequence"/>
</dbReference>
<protein>
    <submittedName>
        <fullName evidence="3">OmpH family outer membrane protein</fullName>
    </submittedName>
</protein>
<keyword evidence="4" id="KW-1185">Reference proteome</keyword>
<evidence type="ECO:0000256" key="1">
    <source>
        <dbReference type="ARBA" id="ARBA00009091"/>
    </source>
</evidence>
<dbReference type="SMART" id="SM00935">
    <property type="entry name" value="OmpH"/>
    <property type="match status" value="1"/>
</dbReference>
<dbReference type="RefSeq" id="WP_413782231.1">
    <property type="nucleotide sequence ID" value="NZ_JAUOZS010000001.1"/>
</dbReference>
<evidence type="ECO:0000256" key="2">
    <source>
        <dbReference type="ARBA" id="ARBA00022729"/>
    </source>
</evidence>
<name>A0ABU3P434_9FIRM</name>
<proteinExistence type="inferred from homology"/>
<gene>
    <name evidence="3" type="ORF">Q4T40_21365</name>
</gene>
<dbReference type="EMBL" id="JAUOZS010000001">
    <property type="protein sequence ID" value="MDT8903787.1"/>
    <property type="molecule type" value="Genomic_DNA"/>
</dbReference>
<accession>A0ABU3P434</accession>
<evidence type="ECO:0000313" key="4">
    <source>
        <dbReference type="Proteomes" id="UP001254848"/>
    </source>
</evidence>
<evidence type="ECO:0000313" key="3">
    <source>
        <dbReference type="EMBL" id="MDT8903787.1"/>
    </source>
</evidence>
<dbReference type="Pfam" id="PF03938">
    <property type="entry name" value="OmpH"/>
    <property type="match status" value="1"/>
</dbReference>
<comment type="similarity">
    <text evidence="1">Belongs to the Skp family.</text>
</comment>
<dbReference type="Gene3D" id="3.30.910.20">
    <property type="entry name" value="Skp domain"/>
    <property type="match status" value="1"/>
</dbReference>
<reference evidence="3 4" key="1">
    <citation type="submission" date="2023-07" db="EMBL/GenBank/DDBJ databases">
        <title>The novel representative of Negativicutes class, Anaeroselena agilis gen. nov. sp. nov.</title>
        <authorList>
            <person name="Prokofeva M.I."/>
            <person name="Elcheninov A.G."/>
            <person name="Klyukina A."/>
            <person name="Kublanov I.V."/>
            <person name="Frolov E.N."/>
            <person name="Podosokorskaya O.A."/>
        </authorList>
    </citation>
    <scope>NUCLEOTIDE SEQUENCE [LARGE SCALE GENOMIC DNA]</scope>
    <source>
        <strain evidence="3 4">4137-cl</strain>
    </source>
</reference>
<dbReference type="PANTHER" id="PTHR35089">
    <property type="entry name" value="CHAPERONE PROTEIN SKP"/>
    <property type="match status" value="1"/>
</dbReference>
<dbReference type="PANTHER" id="PTHR35089:SF1">
    <property type="entry name" value="CHAPERONE PROTEIN SKP"/>
    <property type="match status" value="1"/>
</dbReference>
<dbReference type="SUPFAM" id="SSF111384">
    <property type="entry name" value="OmpH-like"/>
    <property type="match status" value="1"/>
</dbReference>
<dbReference type="InterPro" id="IPR005632">
    <property type="entry name" value="Chaperone_Skp"/>
</dbReference>
<sequence>MRNKKYLIFAVAVIAAAALLLGGCSGGTGAVGILDVNKVMSDSPKVKQLQEQLNTKAKELSDTLEKDKASLSADEFQKKQEAAYGDFLKIKQDLEGQVDASIKQSVDAVAKEKKLGVVLYKNSVAQGGTDITDEVIKRMQ</sequence>
<dbReference type="InterPro" id="IPR024930">
    <property type="entry name" value="Skp_dom_sf"/>
</dbReference>
<comment type="caution">
    <text evidence="3">The sequence shown here is derived from an EMBL/GenBank/DDBJ whole genome shotgun (WGS) entry which is preliminary data.</text>
</comment>
<keyword evidence="2" id="KW-0732">Signal</keyword>
<organism evidence="3 4">
    <name type="scientific">Anaeroselena agilis</name>
    <dbReference type="NCBI Taxonomy" id="3063788"/>
    <lineage>
        <taxon>Bacteria</taxon>
        <taxon>Bacillati</taxon>
        <taxon>Bacillota</taxon>
        <taxon>Negativicutes</taxon>
        <taxon>Acetonemataceae</taxon>
        <taxon>Anaeroselena</taxon>
    </lineage>
</organism>
<dbReference type="PROSITE" id="PS51257">
    <property type="entry name" value="PROKAR_LIPOPROTEIN"/>
    <property type="match status" value="1"/>
</dbReference>